<accession>A0ACB8D854</accession>
<keyword evidence="2" id="KW-1185">Reference proteome</keyword>
<dbReference type="Proteomes" id="UP000821865">
    <property type="component" value="Chromosome 3"/>
</dbReference>
<comment type="caution">
    <text evidence="1">The sequence shown here is derived from an EMBL/GenBank/DDBJ whole genome shotgun (WGS) entry which is preliminary data.</text>
</comment>
<reference evidence="1" key="1">
    <citation type="submission" date="2020-05" db="EMBL/GenBank/DDBJ databases">
        <title>Large-scale comparative analyses of tick genomes elucidate their genetic diversity and vector capacities.</title>
        <authorList>
            <person name="Jia N."/>
            <person name="Wang J."/>
            <person name="Shi W."/>
            <person name="Du L."/>
            <person name="Sun Y."/>
            <person name="Zhan W."/>
            <person name="Jiang J."/>
            <person name="Wang Q."/>
            <person name="Zhang B."/>
            <person name="Ji P."/>
            <person name="Sakyi L.B."/>
            <person name="Cui X."/>
            <person name="Yuan T."/>
            <person name="Jiang B."/>
            <person name="Yang W."/>
            <person name="Lam T.T.-Y."/>
            <person name="Chang Q."/>
            <person name="Ding S."/>
            <person name="Wang X."/>
            <person name="Zhu J."/>
            <person name="Ruan X."/>
            <person name="Zhao L."/>
            <person name="Wei J."/>
            <person name="Que T."/>
            <person name="Du C."/>
            <person name="Cheng J."/>
            <person name="Dai P."/>
            <person name="Han X."/>
            <person name="Huang E."/>
            <person name="Gao Y."/>
            <person name="Liu J."/>
            <person name="Shao H."/>
            <person name="Ye R."/>
            <person name="Li L."/>
            <person name="Wei W."/>
            <person name="Wang X."/>
            <person name="Wang C."/>
            <person name="Yang T."/>
            <person name="Huo Q."/>
            <person name="Li W."/>
            <person name="Guo W."/>
            <person name="Chen H."/>
            <person name="Zhou L."/>
            <person name="Ni X."/>
            <person name="Tian J."/>
            <person name="Zhou Y."/>
            <person name="Sheng Y."/>
            <person name="Liu T."/>
            <person name="Pan Y."/>
            <person name="Xia L."/>
            <person name="Li J."/>
            <person name="Zhao F."/>
            <person name="Cao W."/>
        </authorList>
    </citation>
    <scope>NUCLEOTIDE SEQUENCE</scope>
    <source>
        <strain evidence="1">Dsil-2018</strain>
    </source>
</reference>
<proteinExistence type="predicted"/>
<dbReference type="EMBL" id="CM023472">
    <property type="protein sequence ID" value="KAH7960564.1"/>
    <property type="molecule type" value="Genomic_DNA"/>
</dbReference>
<organism evidence="1 2">
    <name type="scientific">Dermacentor silvarum</name>
    <name type="common">Tick</name>
    <dbReference type="NCBI Taxonomy" id="543639"/>
    <lineage>
        <taxon>Eukaryota</taxon>
        <taxon>Metazoa</taxon>
        <taxon>Ecdysozoa</taxon>
        <taxon>Arthropoda</taxon>
        <taxon>Chelicerata</taxon>
        <taxon>Arachnida</taxon>
        <taxon>Acari</taxon>
        <taxon>Parasitiformes</taxon>
        <taxon>Ixodida</taxon>
        <taxon>Ixodoidea</taxon>
        <taxon>Ixodidae</taxon>
        <taxon>Rhipicephalinae</taxon>
        <taxon>Dermacentor</taxon>
    </lineage>
</organism>
<gene>
    <name evidence="1" type="ORF">HPB49_021187</name>
</gene>
<name>A0ACB8D854_DERSI</name>
<sequence>MLQDGLQGLDFWDNTDPLKTENGTYSTTLFTTRAKSIIANRDKSKSLFLYLAHQATHGGVGPEPIEAPRENVAKFPYIDDDVRRVYAGMTDALDQSVGIVLEALEEASMLRDTIIVFSSDNGGAPTGPVSNGGMNWPLRGGKGTLWEGAIRAAGFLWTPQLLTHSRVSHQLMHVTDWLPTLYSAAGGDVERLTPADGFDMWRALTEGEESPRSEILINIDRSSGEAALRYRNWKLVLGDFGDMDQHFEIPGGSRPYGDLDDLMRNSSAAGVLRRLYGKEDIFEHASQWRREATITCADDAAGNFAAGDKRYLFDIEEDPCELHNLAEEQPELVSMLLERLEVYNESVVPPVDETIDPRGSPEYHDGVWAPWVD</sequence>
<evidence type="ECO:0000313" key="2">
    <source>
        <dbReference type="Proteomes" id="UP000821865"/>
    </source>
</evidence>
<protein>
    <submittedName>
        <fullName evidence="1">Uncharacterized protein</fullName>
    </submittedName>
</protein>
<evidence type="ECO:0000313" key="1">
    <source>
        <dbReference type="EMBL" id="KAH7960564.1"/>
    </source>
</evidence>